<proteinExistence type="predicted"/>
<keyword evidence="2" id="KW-1185">Reference proteome</keyword>
<reference evidence="2" key="1">
    <citation type="submission" date="2016-10" db="EMBL/GenBank/DDBJ databases">
        <authorList>
            <person name="Varghese N."/>
            <person name="Submissions S."/>
        </authorList>
    </citation>
    <scope>NUCLEOTIDE SEQUENCE [LARGE SCALE GENOMIC DNA]</scope>
    <source>
        <strain evidence="2">CGMCC 1.12402</strain>
    </source>
</reference>
<sequence>MTKVLQLVKVVVKYGTIVQAALEALELFANKVEKKQSDEVSD</sequence>
<dbReference type="EMBL" id="FOIR01000002">
    <property type="protein sequence ID" value="SEW23486.1"/>
    <property type="molecule type" value="Genomic_DNA"/>
</dbReference>
<evidence type="ECO:0000313" key="1">
    <source>
        <dbReference type="EMBL" id="SEW23486.1"/>
    </source>
</evidence>
<dbReference type="AlphaFoldDB" id="A0A1I0Q9E0"/>
<gene>
    <name evidence="1" type="ORF">SAMN05216290_2125</name>
</gene>
<evidence type="ECO:0000313" key="2">
    <source>
        <dbReference type="Proteomes" id="UP000199437"/>
    </source>
</evidence>
<protein>
    <submittedName>
        <fullName evidence="1">Uncharacterized protein</fullName>
    </submittedName>
</protein>
<accession>A0A1I0Q9E0</accession>
<organism evidence="1 2">
    <name type="scientific">Roseivirga pacifica</name>
    <dbReference type="NCBI Taxonomy" id="1267423"/>
    <lineage>
        <taxon>Bacteria</taxon>
        <taxon>Pseudomonadati</taxon>
        <taxon>Bacteroidota</taxon>
        <taxon>Cytophagia</taxon>
        <taxon>Cytophagales</taxon>
        <taxon>Roseivirgaceae</taxon>
        <taxon>Roseivirga</taxon>
    </lineage>
</organism>
<dbReference type="Proteomes" id="UP000199437">
    <property type="component" value="Unassembled WGS sequence"/>
</dbReference>
<name>A0A1I0Q9E0_9BACT</name>
<dbReference type="STRING" id="1267423.SAMN05216290_2125"/>